<sequence length="206" mass="22941">MLFRTTIFMCASLALAVAIVLALGSWQLIEDSLLIYILGIGVFVGVYWYLDIHRASRRRQRLRSQILERAGSPANGLAFTNGQKGEFHPAGAIWLKQGGIAIGMDPKGQFARYVQRNPLRDELWIDNVFGLEMAPQIALLSTPTRGISNSLQRILGRPLKQRTILRLSDNTGQAAEFEIHPDHVAKAHDLVRQIDAERAKLTPSTS</sequence>
<accession>A0ABU5DZ20</accession>
<gene>
    <name evidence="2" type="ORF">SMD31_08160</name>
</gene>
<reference evidence="2 3" key="1">
    <citation type="journal article" date="2013" name="Antonie Van Leeuwenhoek">
        <title>Dongia rigui sp. nov., isolated from freshwater of a large wetland in Korea.</title>
        <authorList>
            <person name="Baik K.S."/>
            <person name="Hwang Y.M."/>
            <person name="Choi J.S."/>
            <person name="Kwon J."/>
            <person name="Seong C.N."/>
        </authorList>
    </citation>
    <scope>NUCLEOTIDE SEQUENCE [LARGE SCALE GENOMIC DNA]</scope>
    <source>
        <strain evidence="2 3">04SU4-P</strain>
    </source>
</reference>
<keyword evidence="1" id="KW-1133">Transmembrane helix</keyword>
<dbReference type="Proteomes" id="UP001271769">
    <property type="component" value="Unassembled WGS sequence"/>
</dbReference>
<name>A0ABU5DZ20_9PROT</name>
<organism evidence="2 3">
    <name type="scientific">Dongia rigui</name>
    <dbReference type="NCBI Taxonomy" id="940149"/>
    <lineage>
        <taxon>Bacteria</taxon>
        <taxon>Pseudomonadati</taxon>
        <taxon>Pseudomonadota</taxon>
        <taxon>Alphaproteobacteria</taxon>
        <taxon>Rhodospirillales</taxon>
        <taxon>Dongiaceae</taxon>
        <taxon>Dongia</taxon>
    </lineage>
</organism>
<dbReference type="EMBL" id="JAXCLX010000001">
    <property type="protein sequence ID" value="MDY0871893.1"/>
    <property type="molecule type" value="Genomic_DNA"/>
</dbReference>
<proteinExistence type="predicted"/>
<evidence type="ECO:0000313" key="3">
    <source>
        <dbReference type="Proteomes" id="UP001271769"/>
    </source>
</evidence>
<feature type="transmembrane region" description="Helical" evidence="1">
    <location>
        <begin position="32"/>
        <end position="50"/>
    </location>
</feature>
<evidence type="ECO:0000256" key="1">
    <source>
        <dbReference type="SAM" id="Phobius"/>
    </source>
</evidence>
<dbReference type="RefSeq" id="WP_320500316.1">
    <property type="nucleotide sequence ID" value="NZ_JAXCLX010000001.1"/>
</dbReference>
<protein>
    <submittedName>
        <fullName evidence="2">Uncharacterized protein</fullName>
    </submittedName>
</protein>
<keyword evidence="3" id="KW-1185">Reference proteome</keyword>
<keyword evidence="1" id="KW-0812">Transmembrane</keyword>
<comment type="caution">
    <text evidence="2">The sequence shown here is derived from an EMBL/GenBank/DDBJ whole genome shotgun (WGS) entry which is preliminary data.</text>
</comment>
<evidence type="ECO:0000313" key="2">
    <source>
        <dbReference type="EMBL" id="MDY0871893.1"/>
    </source>
</evidence>
<keyword evidence="1" id="KW-0472">Membrane</keyword>